<feature type="domain" description="SHC SH2" evidence="5">
    <location>
        <begin position="15"/>
        <end position="235"/>
    </location>
</feature>
<feature type="domain" description="Right handed beta helix" evidence="4">
    <location>
        <begin position="349"/>
        <end position="475"/>
    </location>
</feature>
<reference evidence="6 7" key="1">
    <citation type="submission" date="2023-09" db="EMBL/GenBank/DDBJ databases">
        <title>Genomes of two closely related lineages of the louse Polyplax serrata with different host specificities.</title>
        <authorList>
            <person name="Martinu J."/>
            <person name="Tarabai H."/>
            <person name="Stefka J."/>
            <person name="Hypsa V."/>
        </authorList>
    </citation>
    <scope>NUCLEOTIDE SEQUENCE [LARGE SCALE GENOMIC DNA]</scope>
    <source>
        <strain evidence="6">98ZLc_SE</strain>
    </source>
</reference>
<keyword evidence="7" id="KW-1185">Reference proteome</keyword>
<dbReference type="EMBL" id="JAWJWF010000005">
    <property type="protein sequence ID" value="KAK6631917.1"/>
    <property type="molecule type" value="Genomic_DNA"/>
</dbReference>
<dbReference type="Gene3D" id="2.160.20.10">
    <property type="entry name" value="Single-stranded right-handed beta-helix, Pectin lyase-like"/>
    <property type="match status" value="1"/>
</dbReference>
<evidence type="ECO:0008006" key="8">
    <source>
        <dbReference type="Google" id="ProtNLM"/>
    </source>
</evidence>
<dbReference type="InterPro" id="IPR011050">
    <property type="entry name" value="Pectin_lyase_fold/virulence"/>
</dbReference>
<evidence type="ECO:0000259" key="5">
    <source>
        <dbReference type="Pfam" id="PF23762"/>
    </source>
</evidence>
<dbReference type="Pfam" id="PF13229">
    <property type="entry name" value="Beta_helix"/>
    <property type="match status" value="1"/>
</dbReference>
<dbReference type="InterPro" id="IPR039448">
    <property type="entry name" value="Beta_helix"/>
</dbReference>
<evidence type="ECO:0000256" key="2">
    <source>
        <dbReference type="ARBA" id="ARBA00022490"/>
    </source>
</evidence>
<proteinExistence type="predicted"/>
<sequence>MLPKIISIKKTVSRRLEEYQNLLEDVENPCSDVVDIWASIFEELTIIGVNWQALWILTEDSCRKYNLVFPTAVIVKVNDFNWKDLMANVSVVAVQEDIILPSVLDVQVIELHPIADQEYDDIELRNTEDWLDKCRYFFRNLWYPWDAKINVSFKDWCEKHLENRLFMQSDMKNGVFDKPIVNYMKLLLLEAQSMNFTSGKSFTKHEDEKLATVKRYIRRKIIKTELDLFEKPELRQGMILLKTNEKHLKRSDKSSITPEARFVWTRGNFECLVENIKLAQTFISNDVNLMVCSSFQEALDASSTNDMVILSKGLHLMNKFSGIDGGGTIKGVDAECTSICPDITALPRAILFECCGDVHFENLTITATSVIAIQVFNGIVKLTNCRLESKFNSASKGIVVVSGGKLCLERCHLEGFGTGIALQKGSEASLLNTKISNCNIGIKVSDEAYFAVQNVDISMCSTFGVCIESTENNLEVPVVGSYELLSRKDICKTNNDALNFSGNGKGNVILKKAGNVEPSPEVICISDDGEYVSDEDTDDGQESDVDNMIVTLEKTL</sequence>
<protein>
    <recommendedName>
        <fullName evidence="8">Right handed beta helix domain-containing protein</fullName>
    </recommendedName>
</protein>
<dbReference type="PANTHER" id="PTHR14695">
    <property type="entry name" value="SHC SH2-DOMAIN BINDING PROTEIN 1-RELATED"/>
    <property type="match status" value="1"/>
</dbReference>
<dbReference type="InterPro" id="IPR057508">
    <property type="entry name" value="SHCBP-like_N"/>
</dbReference>
<dbReference type="PANTHER" id="PTHR14695:SF4">
    <property type="entry name" value="PROTEIN NESSUN DORMA"/>
    <property type="match status" value="1"/>
</dbReference>
<dbReference type="InterPro" id="IPR012334">
    <property type="entry name" value="Pectin_lyas_fold"/>
</dbReference>
<dbReference type="InterPro" id="IPR045140">
    <property type="entry name" value="SHCBP1-like"/>
</dbReference>
<gene>
    <name evidence="6" type="ORF">RUM44_006947</name>
</gene>
<comment type="caution">
    <text evidence="6">The sequence shown here is derived from an EMBL/GenBank/DDBJ whole genome shotgun (WGS) entry which is preliminary data.</text>
</comment>
<evidence type="ECO:0000313" key="7">
    <source>
        <dbReference type="Proteomes" id="UP001359485"/>
    </source>
</evidence>
<comment type="subcellular location">
    <subcellularLocation>
        <location evidence="1">Cytoplasm</location>
        <location evidence="1">Cytoskeleton</location>
        <location evidence="1">Spindle</location>
    </subcellularLocation>
</comment>
<keyword evidence="2" id="KW-0963">Cytoplasm</keyword>
<dbReference type="Pfam" id="PF23762">
    <property type="entry name" value="SHCBP_N"/>
    <property type="match status" value="1"/>
</dbReference>
<name>A0ABR1AZB6_POLSC</name>
<evidence type="ECO:0000313" key="6">
    <source>
        <dbReference type="EMBL" id="KAK6631917.1"/>
    </source>
</evidence>
<organism evidence="6 7">
    <name type="scientific">Polyplax serrata</name>
    <name type="common">Common mouse louse</name>
    <dbReference type="NCBI Taxonomy" id="468196"/>
    <lineage>
        <taxon>Eukaryota</taxon>
        <taxon>Metazoa</taxon>
        <taxon>Ecdysozoa</taxon>
        <taxon>Arthropoda</taxon>
        <taxon>Hexapoda</taxon>
        <taxon>Insecta</taxon>
        <taxon>Pterygota</taxon>
        <taxon>Neoptera</taxon>
        <taxon>Paraneoptera</taxon>
        <taxon>Psocodea</taxon>
        <taxon>Troctomorpha</taxon>
        <taxon>Phthiraptera</taxon>
        <taxon>Anoplura</taxon>
        <taxon>Polyplacidae</taxon>
        <taxon>Polyplax</taxon>
    </lineage>
</organism>
<keyword evidence="3" id="KW-0206">Cytoskeleton</keyword>
<evidence type="ECO:0000256" key="1">
    <source>
        <dbReference type="ARBA" id="ARBA00004186"/>
    </source>
</evidence>
<dbReference type="SUPFAM" id="SSF51126">
    <property type="entry name" value="Pectin lyase-like"/>
    <property type="match status" value="1"/>
</dbReference>
<evidence type="ECO:0000256" key="3">
    <source>
        <dbReference type="ARBA" id="ARBA00023212"/>
    </source>
</evidence>
<evidence type="ECO:0000259" key="4">
    <source>
        <dbReference type="Pfam" id="PF13229"/>
    </source>
</evidence>
<dbReference type="Proteomes" id="UP001359485">
    <property type="component" value="Unassembled WGS sequence"/>
</dbReference>
<accession>A0ABR1AZB6</accession>